<dbReference type="Pfam" id="PF15869">
    <property type="entry name" value="TolB_like"/>
    <property type="match status" value="1"/>
</dbReference>
<dbReference type="Gene3D" id="2.120.10.30">
    <property type="entry name" value="TolB, C-terminal domain"/>
    <property type="match status" value="1"/>
</dbReference>
<evidence type="ECO:0000313" key="2">
    <source>
        <dbReference type="Proteomes" id="UP000283855"/>
    </source>
</evidence>
<dbReference type="InterPro" id="IPR011042">
    <property type="entry name" value="6-blade_b-propeller_TolB-like"/>
</dbReference>
<accession>A0A413SVE7</accession>
<dbReference type="AlphaFoldDB" id="A0A413SVE7"/>
<dbReference type="Proteomes" id="UP000283855">
    <property type="component" value="Unassembled WGS sequence"/>
</dbReference>
<sequence length="331" mass="37275">MKLQLLNIFIACTFCISCSQKPVKTERIQVSPKVLTDSLFIKSAASFICIGDYLVLQDPRQVSNFIKIYDTKGHLVSEVGQIGNGPEEFILPECIPFGENKFLTWNRYGTFQTAVSSSENQFKQEFRSFNVFNGKNQSIQLCKNGNFITYDPTKDHVITLYSPDGKEIASAGKLPFSSDIANREHFYSGKIVYNHENQILLLYLEVLPYAATFKVTSSNISLLNERTFGNPEYTINGDQMQVKEGGKNCLVGCCLTEDFIISIMNDPDYTGNDKSQTSPKRHTVGVYDYDFNLVKIVNLGMPRYNLAASGKDNTFYAIVQNPENSIIEIEL</sequence>
<evidence type="ECO:0008006" key="3">
    <source>
        <dbReference type="Google" id="ProtNLM"/>
    </source>
</evidence>
<organism evidence="1 2">
    <name type="scientific">Phocaeicola coprophilus</name>
    <dbReference type="NCBI Taxonomy" id="387090"/>
    <lineage>
        <taxon>Bacteria</taxon>
        <taxon>Pseudomonadati</taxon>
        <taxon>Bacteroidota</taxon>
        <taxon>Bacteroidia</taxon>
        <taxon>Bacteroidales</taxon>
        <taxon>Bacteroidaceae</taxon>
        <taxon>Phocaeicola</taxon>
    </lineage>
</organism>
<comment type="caution">
    <text evidence="1">The sequence shown here is derived from an EMBL/GenBank/DDBJ whole genome shotgun (WGS) entry which is preliminary data.</text>
</comment>
<evidence type="ECO:0000313" key="1">
    <source>
        <dbReference type="EMBL" id="RHA73004.1"/>
    </source>
</evidence>
<dbReference type="RefSeq" id="WP_118401016.1">
    <property type="nucleotide sequence ID" value="NZ_CABJGD010000050.1"/>
</dbReference>
<protein>
    <recommendedName>
        <fullName evidence="3">6-bladed beta-propeller</fullName>
    </recommendedName>
</protein>
<reference evidence="1 2" key="1">
    <citation type="submission" date="2018-08" db="EMBL/GenBank/DDBJ databases">
        <title>A genome reference for cultivated species of the human gut microbiota.</title>
        <authorList>
            <person name="Zou Y."/>
            <person name="Xue W."/>
            <person name="Luo G."/>
        </authorList>
    </citation>
    <scope>NUCLEOTIDE SEQUENCE [LARGE SCALE GENOMIC DNA]</scope>
    <source>
        <strain evidence="1 2">AM42-38</strain>
    </source>
</reference>
<proteinExistence type="predicted"/>
<dbReference type="EMBL" id="QSFT01000050">
    <property type="protein sequence ID" value="RHA73004.1"/>
    <property type="molecule type" value="Genomic_DNA"/>
</dbReference>
<gene>
    <name evidence="1" type="ORF">DW921_14485</name>
</gene>
<name>A0A413SVE7_9BACT</name>